<evidence type="ECO:0000313" key="5">
    <source>
        <dbReference type="EMBL" id="MBB5491229.1"/>
    </source>
</evidence>
<dbReference type="AlphaFoldDB" id="A0A840W307"/>
<comment type="caution">
    <text evidence="5">The sequence shown here is derived from an EMBL/GenBank/DDBJ whole genome shotgun (WGS) entry which is preliminary data.</text>
</comment>
<dbReference type="GO" id="GO:0004556">
    <property type="term" value="F:alpha-amylase activity"/>
    <property type="evidence" value="ECO:0007669"/>
    <property type="project" value="TreeGrafter"/>
</dbReference>
<dbReference type="InterPro" id="IPR006047">
    <property type="entry name" value="GH13_cat_dom"/>
</dbReference>
<protein>
    <submittedName>
        <fullName evidence="5">Oligo-1,6-glucosidase</fullName>
        <ecNumber evidence="5">3.2.1.10</ecNumber>
    </submittedName>
</protein>
<dbReference type="Pfam" id="PF00128">
    <property type="entry name" value="Alpha-amylase"/>
    <property type="match status" value="1"/>
</dbReference>
<keyword evidence="3 5" id="KW-0326">Glycosidase</keyword>
<dbReference type="EMBL" id="JACHDO010000001">
    <property type="protein sequence ID" value="MBB5491229.1"/>
    <property type="molecule type" value="Genomic_DNA"/>
</dbReference>
<feature type="domain" description="Glycosyl hydrolase family 13 catalytic" evidence="4">
    <location>
        <begin position="16"/>
        <end position="420"/>
    </location>
</feature>
<dbReference type="SMART" id="SM00642">
    <property type="entry name" value="Aamy"/>
    <property type="match status" value="1"/>
</dbReference>
<name>A0A840W307_9ACTN</name>
<organism evidence="5 6">
    <name type="scientific">Nocardiopsis metallicus</name>
    <dbReference type="NCBI Taxonomy" id="179819"/>
    <lineage>
        <taxon>Bacteria</taxon>
        <taxon>Bacillati</taxon>
        <taxon>Actinomycetota</taxon>
        <taxon>Actinomycetes</taxon>
        <taxon>Streptosporangiales</taxon>
        <taxon>Nocardiopsidaceae</taxon>
        <taxon>Nocardiopsis</taxon>
    </lineage>
</organism>
<keyword evidence="2 5" id="KW-0378">Hydrolase</keyword>
<dbReference type="CDD" id="cd11333">
    <property type="entry name" value="AmyAc_SI_OligoGlu_DGase"/>
    <property type="match status" value="1"/>
</dbReference>
<dbReference type="RefSeq" id="WP_184364933.1">
    <property type="nucleotide sequence ID" value="NZ_BAAAKM010000045.1"/>
</dbReference>
<dbReference type="Proteomes" id="UP000579647">
    <property type="component" value="Unassembled WGS sequence"/>
</dbReference>
<proteinExistence type="inferred from homology"/>
<evidence type="ECO:0000256" key="2">
    <source>
        <dbReference type="ARBA" id="ARBA00022801"/>
    </source>
</evidence>
<dbReference type="Gene3D" id="2.60.40.1180">
    <property type="entry name" value="Golgi alpha-mannosidase II"/>
    <property type="match status" value="1"/>
</dbReference>
<dbReference type="FunFam" id="3.90.400.10:FF:000002">
    <property type="entry name" value="Sucrose isomerase"/>
    <property type="match status" value="1"/>
</dbReference>
<dbReference type="Gene3D" id="3.90.400.10">
    <property type="entry name" value="Oligo-1,6-glucosidase, Domain 2"/>
    <property type="match status" value="1"/>
</dbReference>
<dbReference type="GO" id="GO:0004574">
    <property type="term" value="F:oligo-1,6-glucosidase activity"/>
    <property type="evidence" value="ECO:0007669"/>
    <property type="project" value="UniProtKB-EC"/>
</dbReference>
<dbReference type="InterPro" id="IPR032091">
    <property type="entry name" value="Malt_amylase-like_C"/>
</dbReference>
<dbReference type="GO" id="GO:0009313">
    <property type="term" value="P:oligosaccharide catabolic process"/>
    <property type="evidence" value="ECO:0007669"/>
    <property type="project" value="TreeGrafter"/>
</dbReference>
<dbReference type="NCBIfam" id="NF008183">
    <property type="entry name" value="PRK10933.1"/>
    <property type="match status" value="1"/>
</dbReference>
<dbReference type="Pfam" id="PF16657">
    <property type="entry name" value="Malt_amylase_C"/>
    <property type="match status" value="1"/>
</dbReference>
<dbReference type="Gene3D" id="3.20.20.80">
    <property type="entry name" value="Glycosidases"/>
    <property type="match status" value="1"/>
</dbReference>
<dbReference type="FunFam" id="3.20.20.80:FF:000064">
    <property type="entry name" value="Oligo-1,6-glucosidase"/>
    <property type="match status" value="1"/>
</dbReference>
<evidence type="ECO:0000256" key="3">
    <source>
        <dbReference type="ARBA" id="ARBA00023295"/>
    </source>
</evidence>
<dbReference type="InterPro" id="IPR045857">
    <property type="entry name" value="O16G_dom_2"/>
</dbReference>
<dbReference type="EC" id="3.2.1.10" evidence="5"/>
<dbReference type="FunFam" id="2.60.40.1180:FF:000007">
    <property type="entry name" value="Sucrose isomerase"/>
    <property type="match status" value="1"/>
</dbReference>
<dbReference type="PANTHER" id="PTHR10357">
    <property type="entry name" value="ALPHA-AMYLASE FAMILY MEMBER"/>
    <property type="match status" value="1"/>
</dbReference>
<comment type="similarity">
    <text evidence="1">Belongs to the glycosyl hydrolase 13 family.</text>
</comment>
<gene>
    <name evidence="5" type="ORF">HNR07_002366</name>
</gene>
<keyword evidence="6" id="KW-1185">Reference proteome</keyword>
<dbReference type="InterPro" id="IPR013780">
    <property type="entry name" value="Glyco_hydro_b"/>
</dbReference>
<evidence type="ECO:0000256" key="1">
    <source>
        <dbReference type="ARBA" id="ARBA00008061"/>
    </source>
</evidence>
<sequence>MPEPSADWWKSSVVYQIYPSSFKDSDGDGVGDLAGIVEKLDYLKLLGVDVVWLSPVYPSPWDDNGYDISDYTGIDPRFGTLEDWDRLRDGLHERGMRLVMDLVINHTSDRHPWFTASREGDEDKKDFYFWRPGRDGGPPNNWGSVFSGPAWTYDQTRGEYYLHLFSPSQPDLNWENPRVRAAVHEVALWWLARGADGFRMDVINFVSKNPKLPDGPVAGDYGIFAEHAINGPRLHEFLHEMHERAFAGRDVLTVGEMPGVSVEQARIHTNPVNRELDMVFQFEHVDLDHGPGGKFDPRPLDLVRLKASLNRWQVGLNDRGWNSLYLNNHDQPRVVSRFGDDGRYRVESATAIATTLHMMQGTPYVYQGEELGMTNAHMDDIADYRDLETLNYHRTMVETGKVDANAAMAGITRMSRDNARTPMQWTAGANAGFTTGTPWIGVNPNHIGINAEAAVADQGSVFHHYRRLIALRKEHPVIVHGSFTPLLEEDPRVYAYTRTLNGQVLLVLANWSGQRAEAELPGDLAAADAELLLGNLPDPGPVAAPLRPWEARVHLIR</sequence>
<dbReference type="PANTHER" id="PTHR10357:SF184">
    <property type="entry name" value="OLIGO-1,6-GLUCOSIDASE 1"/>
    <property type="match status" value="1"/>
</dbReference>
<dbReference type="InterPro" id="IPR017853">
    <property type="entry name" value="GH"/>
</dbReference>
<accession>A0A840W307</accession>
<dbReference type="SUPFAM" id="SSF51011">
    <property type="entry name" value="Glycosyl hydrolase domain"/>
    <property type="match status" value="1"/>
</dbReference>
<dbReference type="SUPFAM" id="SSF51445">
    <property type="entry name" value="(Trans)glycosidases"/>
    <property type="match status" value="1"/>
</dbReference>
<evidence type="ECO:0000259" key="4">
    <source>
        <dbReference type="SMART" id="SM00642"/>
    </source>
</evidence>
<evidence type="ECO:0000313" key="6">
    <source>
        <dbReference type="Proteomes" id="UP000579647"/>
    </source>
</evidence>
<reference evidence="5 6" key="1">
    <citation type="submission" date="2020-08" db="EMBL/GenBank/DDBJ databases">
        <title>Sequencing the genomes of 1000 actinobacteria strains.</title>
        <authorList>
            <person name="Klenk H.-P."/>
        </authorList>
    </citation>
    <scope>NUCLEOTIDE SEQUENCE [LARGE SCALE GENOMIC DNA]</scope>
    <source>
        <strain evidence="5 6">DSM 44598</strain>
    </source>
</reference>